<evidence type="ECO:0000313" key="5">
    <source>
        <dbReference type="EMBL" id="RED42779.1"/>
    </source>
</evidence>
<dbReference type="Gene3D" id="3.40.50.10860">
    <property type="entry name" value="Leucine Dehydrogenase, chain A, domain 1"/>
    <property type="match status" value="1"/>
</dbReference>
<dbReference type="Gene3D" id="3.40.50.720">
    <property type="entry name" value="NAD(P)-binding Rossmann-like Domain"/>
    <property type="match status" value="1"/>
</dbReference>
<dbReference type="InterPro" id="IPR022893">
    <property type="entry name" value="Shikimate_DH_fam"/>
</dbReference>
<dbReference type="SUPFAM" id="SSF51735">
    <property type="entry name" value="NAD(P)-binding Rossmann-fold domains"/>
    <property type="match status" value="1"/>
</dbReference>
<dbReference type="InterPro" id="IPR036291">
    <property type="entry name" value="NAD(P)-bd_dom_sf"/>
</dbReference>
<keyword evidence="2" id="KW-0560">Oxidoreductase</keyword>
<dbReference type="InterPro" id="IPR046346">
    <property type="entry name" value="Aminoacid_DH-like_N_sf"/>
</dbReference>
<dbReference type="GO" id="GO:0050661">
    <property type="term" value="F:NADP binding"/>
    <property type="evidence" value="ECO:0007669"/>
    <property type="project" value="TreeGrafter"/>
</dbReference>
<dbReference type="GO" id="GO:0004764">
    <property type="term" value="F:shikimate 3-dehydrogenase (NADP+) activity"/>
    <property type="evidence" value="ECO:0007669"/>
    <property type="project" value="InterPro"/>
</dbReference>
<comment type="caution">
    <text evidence="5">The sequence shown here is derived from an EMBL/GenBank/DDBJ whole genome shotgun (WGS) entry which is preliminary data.</text>
</comment>
<gene>
    <name evidence="5" type="ORF">DFQ10_108186</name>
</gene>
<feature type="domain" description="Shikimate dehydrogenase substrate binding N-terminal" evidence="4">
    <location>
        <begin position="14"/>
        <end position="95"/>
    </location>
</feature>
<dbReference type="OrthoDB" id="9792692at2"/>
<comment type="pathway">
    <text evidence="1">Metabolic intermediate biosynthesis; chorismate biosynthesis; chorismate from D-erythrose 4-phosphate and phosphoenolpyruvate: step 4/7.</text>
</comment>
<evidence type="ECO:0000256" key="3">
    <source>
        <dbReference type="ARBA" id="ARBA00023141"/>
    </source>
</evidence>
<evidence type="ECO:0000256" key="2">
    <source>
        <dbReference type="ARBA" id="ARBA00023002"/>
    </source>
</evidence>
<dbReference type="PANTHER" id="PTHR21089:SF1">
    <property type="entry name" value="BIFUNCTIONAL 3-DEHYDROQUINATE DEHYDRATASE_SHIKIMATE DEHYDROGENASE, CHLOROPLASTIC"/>
    <property type="match status" value="1"/>
</dbReference>
<dbReference type="CDD" id="cd01065">
    <property type="entry name" value="NAD_bind_Shikimate_DH"/>
    <property type="match status" value="1"/>
</dbReference>
<keyword evidence="3" id="KW-0057">Aromatic amino acid biosynthesis</keyword>
<dbReference type="AlphaFoldDB" id="A0A3D9GZV1"/>
<dbReference type="GO" id="GO:0019632">
    <property type="term" value="P:shikimate metabolic process"/>
    <property type="evidence" value="ECO:0007669"/>
    <property type="project" value="TreeGrafter"/>
</dbReference>
<evidence type="ECO:0000256" key="1">
    <source>
        <dbReference type="ARBA" id="ARBA00004871"/>
    </source>
</evidence>
<evidence type="ECO:0000313" key="6">
    <source>
        <dbReference type="Proteomes" id="UP000256980"/>
    </source>
</evidence>
<proteinExistence type="predicted"/>
<dbReference type="SUPFAM" id="SSF53223">
    <property type="entry name" value="Aminoacid dehydrogenase-like, N-terminal domain"/>
    <property type="match status" value="1"/>
</dbReference>
<dbReference type="GO" id="GO:0009423">
    <property type="term" value="P:chorismate biosynthetic process"/>
    <property type="evidence" value="ECO:0007669"/>
    <property type="project" value="TreeGrafter"/>
</dbReference>
<protein>
    <submittedName>
        <fullName evidence="5">Shikimate dehydrogenase</fullName>
    </submittedName>
</protein>
<keyword evidence="6" id="KW-1185">Reference proteome</keyword>
<reference evidence="5 6" key="1">
    <citation type="submission" date="2018-07" db="EMBL/GenBank/DDBJ databases">
        <title>Genomic Encyclopedia of Type Strains, Phase III (KMG-III): the genomes of soil and plant-associated and newly described type strains.</title>
        <authorList>
            <person name="Whitman W."/>
        </authorList>
    </citation>
    <scope>NUCLEOTIDE SEQUENCE [LARGE SCALE GENOMIC DNA]</scope>
    <source>
        <strain evidence="5 6">CECT 7946</strain>
    </source>
</reference>
<evidence type="ECO:0000259" key="4">
    <source>
        <dbReference type="Pfam" id="PF08501"/>
    </source>
</evidence>
<dbReference type="Proteomes" id="UP000256980">
    <property type="component" value="Unassembled WGS sequence"/>
</dbReference>
<dbReference type="PANTHER" id="PTHR21089">
    <property type="entry name" value="SHIKIMATE DEHYDROGENASE"/>
    <property type="match status" value="1"/>
</dbReference>
<accession>A0A3D9GZV1</accession>
<dbReference type="RefSeq" id="WP_115818416.1">
    <property type="nucleotide sequence ID" value="NZ_CANKZP010000006.1"/>
</dbReference>
<dbReference type="InterPro" id="IPR013708">
    <property type="entry name" value="Shikimate_DH-bd_N"/>
</dbReference>
<dbReference type="EMBL" id="QRDV01000008">
    <property type="protein sequence ID" value="RED42779.1"/>
    <property type="molecule type" value="Genomic_DNA"/>
</dbReference>
<keyword evidence="3" id="KW-0028">Amino-acid biosynthesis</keyword>
<dbReference type="GO" id="GO:0009073">
    <property type="term" value="P:aromatic amino acid family biosynthetic process"/>
    <property type="evidence" value="ECO:0007669"/>
    <property type="project" value="UniProtKB-KW"/>
</dbReference>
<organism evidence="5 6">
    <name type="scientific">Winogradskyella eximia</name>
    <dbReference type="NCBI Taxonomy" id="262006"/>
    <lineage>
        <taxon>Bacteria</taxon>
        <taxon>Pseudomonadati</taxon>
        <taxon>Bacteroidota</taxon>
        <taxon>Flavobacteriia</taxon>
        <taxon>Flavobacteriales</taxon>
        <taxon>Flavobacteriaceae</taxon>
        <taxon>Winogradskyella</taxon>
    </lineage>
</organism>
<dbReference type="Pfam" id="PF08501">
    <property type="entry name" value="Shikimate_dh_N"/>
    <property type="match status" value="1"/>
</dbReference>
<dbReference type="GO" id="GO:0005829">
    <property type="term" value="C:cytosol"/>
    <property type="evidence" value="ECO:0007669"/>
    <property type="project" value="TreeGrafter"/>
</dbReference>
<sequence length="253" mass="29032">MDNEQDKQKYKFGLLGRDISYSFSRGYFAEKFKNENLPHSYVNFDLPSIDDLTEIIKNTSNLKGINVTIPYKEEVIPLLDKLNKTAKKIGAVNTIRFSKNNKLVGYNTDYYGFKNSIKPHLKSHHKNALILGTGGASKAIAYALKKLKIKYDFVSRTQKEGVTFLYSDLTEKIISDYTIIINCTPIGTFPNIDKCPNIPYNTISEKHILYDLIYNPERTKFLNQGFNKGATIINGLEMLRLQAEKSWEIWHKS</sequence>
<name>A0A3D9GZV1_9FLAO</name>